<dbReference type="AlphaFoldDB" id="A0A023GB30"/>
<proteinExistence type="evidence at transcript level"/>
<feature type="chain" id="PRO_5001518492" evidence="1">
    <location>
        <begin position="19"/>
        <end position="229"/>
    </location>
</feature>
<protein>
    <submittedName>
        <fullName evidence="2">Putative lipocalin-7 1</fullName>
    </submittedName>
</protein>
<evidence type="ECO:0000313" key="2">
    <source>
        <dbReference type="EMBL" id="JAC31097.1"/>
    </source>
</evidence>
<feature type="signal peptide" evidence="1">
    <location>
        <begin position="1"/>
        <end position="18"/>
    </location>
</feature>
<dbReference type="InterPro" id="IPR012674">
    <property type="entry name" value="Calycin"/>
</dbReference>
<accession>A0A023GB30</accession>
<dbReference type="EMBL" id="GBBM01004321">
    <property type="protein sequence ID" value="JAC31097.1"/>
    <property type="molecule type" value="mRNA"/>
</dbReference>
<organism evidence="2">
    <name type="scientific">Amblyomma triste</name>
    <name type="common">Neotropical tick</name>
    <dbReference type="NCBI Taxonomy" id="251400"/>
    <lineage>
        <taxon>Eukaryota</taxon>
        <taxon>Metazoa</taxon>
        <taxon>Ecdysozoa</taxon>
        <taxon>Arthropoda</taxon>
        <taxon>Chelicerata</taxon>
        <taxon>Arachnida</taxon>
        <taxon>Acari</taxon>
        <taxon>Parasitiformes</taxon>
        <taxon>Ixodida</taxon>
        <taxon>Ixodoidea</taxon>
        <taxon>Ixodidae</taxon>
        <taxon>Amblyomminae</taxon>
        <taxon>Amblyomma</taxon>
    </lineage>
</organism>
<keyword evidence="1" id="KW-0732">Signal</keyword>
<name>A0A023GB30_AMBTT</name>
<reference evidence="2" key="1">
    <citation type="submission" date="2014-03" db="EMBL/GenBank/DDBJ databases">
        <title>The sialotranscriptome of Amblyomma triste, Amblyomma parvum and Amblyomma cajennense ticks, uncovered by 454-based RNA-seq.</title>
        <authorList>
            <person name="Garcia G.R."/>
            <person name="Gardinassi L.G."/>
            <person name="Ribeiro J.M."/>
            <person name="Anatriello E."/>
            <person name="Ferreira B.R."/>
            <person name="Moreira H.N."/>
            <person name="Mafra C."/>
            <person name="Olegario M.M."/>
            <person name="Szabo P.J."/>
            <person name="Miranda-Santos I.K."/>
            <person name="Maruyama S.R."/>
        </authorList>
    </citation>
    <scope>NUCLEOTIDE SEQUENCE</scope>
    <source>
        <strain evidence="2">Mato Grasso do Sul</strain>
        <tissue evidence="2">Salivary glands</tissue>
    </source>
</reference>
<sequence length="229" mass="25869">MAISGVVIVWMLAKMAASEKELPTDKVDAQTAQMLNGLLKRIDPWKVVNSSQMVYLAKASWENSVFSNNYCVRSKYLWYDAENKTTYRTLEVSAKDTSATNTRSLNMSLQVEGGKELHDPEEVVVRFLHTVHNLLPNKNANDCVDLGQYAFTVMYADNRCLILENPVTKTKEYSSCTMWVTEKKQTRPPLCCDFIFFLLCRGSKDTKLTTFDNTKCPDSNTDSNASGQS</sequence>
<dbReference type="Gene3D" id="2.40.128.20">
    <property type="match status" value="1"/>
</dbReference>
<dbReference type="SUPFAM" id="SSF50814">
    <property type="entry name" value="Lipocalins"/>
    <property type="match status" value="1"/>
</dbReference>
<evidence type="ECO:0000256" key="1">
    <source>
        <dbReference type="SAM" id="SignalP"/>
    </source>
</evidence>